<dbReference type="Gene3D" id="2.160.20.70">
    <property type="match status" value="1"/>
</dbReference>
<dbReference type="SUPFAM" id="SSF101278">
    <property type="entry name" value="N-terminal domain of adenylylcyclase associated protein, CAP"/>
    <property type="match status" value="1"/>
</dbReference>
<dbReference type="Pfam" id="PF08603">
    <property type="entry name" value="CAP_C"/>
    <property type="match status" value="1"/>
</dbReference>
<dbReference type="InterPro" id="IPR013912">
    <property type="entry name" value="Adenylate_cyclase-assoc_CAP_C"/>
</dbReference>
<dbReference type="EMBL" id="KV428005">
    <property type="protein sequence ID" value="KZT44124.1"/>
    <property type="molecule type" value="Genomic_DNA"/>
</dbReference>
<evidence type="ECO:0000313" key="7">
    <source>
        <dbReference type="EMBL" id="KZT44124.1"/>
    </source>
</evidence>
<feature type="region of interest" description="Disordered" evidence="5">
    <location>
        <begin position="25"/>
        <end position="56"/>
    </location>
</feature>
<evidence type="ECO:0000256" key="3">
    <source>
        <dbReference type="ARBA" id="ARBA00072052"/>
    </source>
</evidence>
<feature type="compositionally biased region" description="Pro residues" evidence="5">
    <location>
        <begin position="250"/>
        <end position="265"/>
    </location>
</feature>
<comment type="function">
    <text evidence="2">The N-terminal domain binds to adenylyl cyclase, thereby enabling adenylyl cyclase to be activated by upstream regulatory signals, such as Ras. The C-terminal domain is required for normal cellular morphology and growth control.</text>
</comment>
<evidence type="ECO:0000313" key="8">
    <source>
        <dbReference type="Proteomes" id="UP000076798"/>
    </source>
</evidence>
<dbReference type="GO" id="GO:0005737">
    <property type="term" value="C:cytoplasm"/>
    <property type="evidence" value="ECO:0007669"/>
    <property type="project" value="TreeGrafter"/>
</dbReference>
<evidence type="ECO:0000256" key="4">
    <source>
        <dbReference type="RuleBase" id="RU000647"/>
    </source>
</evidence>
<protein>
    <recommendedName>
        <fullName evidence="3 4">Adenylyl cyclase-associated protein</fullName>
    </recommendedName>
</protein>
<evidence type="ECO:0000259" key="6">
    <source>
        <dbReference type="PROSITE" id="PS51329"/>
    </source>
</evidence>
<dbReference type="GO" id="GO:0003779">
    <property type="term" value="F:actin binding"/>
    <property type="evidence" value="ECO:0007669"/>
    <property type="project" value="InterPro"/>
</dbReference>
<dbReference type="InterPro" id="IPR036223">
    <property type="entry name" value="CAP_C_sf"/>
</dbReference>
<evidence type="ECO:0000256" key="5">
    <source>
        <dbReference type="SAM" id="MobiDB-lite"/>
    </source>
</evidence>
<dbReference type="GO" id="GO:0007015">
    <property type="term" value="P:actin filament organization"/>
    <property type="evidence" value="ECO:0007669"/>
    <property type="project" value="TreeGrafter"/>
</dbReference>
<accession>A0A166IVV1</accession>
<dbReference type="AlphaFoldDB" id="A0A166IVV1"/>
<dbReference type="Pfam" id="PF21938">
    <property type="entry name" value="CAP_N"/>
    <property type="match status" value="1"/>
</dbReference>
<dbReference type="InterPro" id="IPR036222">
    <property type="entry name" value="CAP_N_sf"/>
</dbReference>
<dbReference type="InterPro" id="IPR018106">
    <property type="entry name" value="CAP_CS_N"/>
</dbReference>
<dbReference type="InterPro" id="IPR013992">
    <property type="entry name" value="Adenylate_cyclase-assoc_CAP_N"/>
</dbReference>
<dbReference type="InterPro" id="IPR053950">
    <property type="entry name" value="CAP_N"/>
</dbReference>
<feature type="region of interest" description="Disordered" evidence="5">
    <location>
        <begin position="244"/>
        <end position="276"/>
    </location>
</feature>
<dbReference type="PANTHER" id="PTHR10652">
    <property type="entry name" value="ADENYLYL CYCLASE-ASSOCIATED PROTEIN"/>
    <property type="match status" value="1"/>
</dbReference>
<dbReference type="Proteomes" id="UP000076798">
    <property type="component" value="Unassembled WGS sequence"/>
</dbReference>
<dbReference type="PANTHER" id="PTHR10652:SF0">
    <property type="entry name" value="ADENYLYL CYCLASE-ASSOCIATED PROTEIN"/>
    <property type="match status" value="1"/>
</dbReference>
<comment type="similarity">
    <text evidence="1 4">Belongs to the CAP family.</text>
</comment>
<reference evidence="7 8" key="1">
    <citation type="journal article" date="2016" name="Mol. Biol. Evol.">
        <title>Comparative Genomics of Early-Diverging Mushroom-Forming Fungi Provides Insights into the Origins of Lignocellulose Decay Capabilities.</title>
        <authorList>
            <person name="Nagy L.G."/>
            <person name="Riley R."/>
            <person name="Tritt A."/>
            <person name="Adam C."/>
            <person name="Daum C."/>
            <person name="Floudas D."/>
            <person name="Sun H."/>
            <person name="Yadav J.S."/>
            <person name="Pangilinan J."/>
            <person name="Larsson K.H."/>
            <person name="Matsuura K."/>
            <person name="Barry K."/>
            <person name="Labutti K."/>
            <person name="Kuo R."/>
            <person name="Ohm R.A."/>
            <person name="Bhattacharya S.S."/>
            <person name="Shirouzu T."/>
            <person name="Yoshinaga Y."/>
            <person name="Martin F.M."/>
            <person name="Grigoriev I.V."/>
            <person name="Hibbett D.S."/>
        </authorList>
    </citation>
    <scope>NUCLEOTIDE SEQUENCE [LARGE SCALE GENOMIC DNA]</scope>
    <source>
        <strain evidence="7 8">HHB10207 ss-3</strain>
    </source>
</reference>
<dbReference type="PROSITE" id="PS51329">
    <property type="entry name" value="C_CAP_COFACTOR_C"/>
    <property type="match status" value="1"/>
</dbReference>
<dbReference type="InterPro" id="IPR001837">
    <property type="entry name" value="Adenylate_cyclase-assoc_CAP"/>
</dbReference>
<dbReference type="GO" id="GO:0019933">
    <property type="term" value="P:cAMP-mediated signaling"/>
    <property type="evidence" value="ECO:0007669"/>
    <property type="project" value="TreeGrafter"/>
</dbReference>
<dbReference type="GO" id="GO:0008179">
    <property type="term" value="F:adenylate cyclase binding"/>
    <property type="evidence" value="ECO:0007669"/>
    <property type="project" value="TreeGrafter"/>
</dbReference>
<dbReference type="FunFam" id="1.25.40.330:FF:000001">
    <property type="entry name" value="Adenylyl cyclase-associated protein"/>
    <property type="match status" value="1"/>
</dbReference>
<evidence type="ECO:0000256" key="2">
    <source>
        <dbReference type="ARBA" id="ARBA00054756"/>
    </source>
</evidence>
<dbReference type="PROSITE" id="PS01088">
    <property type="entry name" value="CAP_1"/>
    <property type="match status" value="1"/>
</dbReference>
<feature type="compositionally biased region" description="Low complexity" evidence="5">
    <location>
        <begin position="310"/>
        <end position="342"/>
    </location>
</feature>
<organism evidence="7 8">
    <name type="scientific">Sistotremastrum suecicum HHB10207 ss-3</name>
    <dbReference type="NCBI Taxonomy" id="1314776"/>
    <lineage>
        <taxon>Eukaryota</taxon>
        <taxon>Fungi</taxon>
        <taxon>Dikarya</taxon>
        <taxon>Basidiomycota</taxon>
        <taxon>Agaricomycotina</taxon>
        <taxon>Agaricomycetes</taxon>
        <taxon>Sistotremastrales</taxon>
        <taxon>Sistotremastraceae</taxon>
        <taxon>Sistotremastrum</taxon>
    </lineage>
</organism>
<evidence type="ECO:0000256" key="1">
    <source>
        <dbReference type="ARBA" id="ARBA00007659"/>
    </source>
</evidence>
<name>A0A166IVV1_9AGAM</name>
<feature type="compositionally biased region" description="Basic and acidic residues" evidence="5">
    <location>
        <begin position="294"/>
        <end position="307"/>
    </location>
</feature>
<feature type="domain" description="C-CAP/cofactor C-like" evidence="6">
    <location>
        <begin position="333"/>
        <end position="481"/>
    </location>
</feature>
<dbReference type="SMART" id="SM00673">
    <property type="entry name" value="CARP"/>
    <property type="match status" value="2"/>
</dbReference>
<dbReference type="STRING" id="1314776.A0A166IVV1"/>
<dbReference type="InterPro" id="IPR017901">
    <property type="entry name" value="C-CAP_CF_C-like"/>
</dbReference>
<dbReference type="InterPro" id="IPR006599">
    <property type="entry name" value="CARP_motif"/>
</dbReference>
<proteinExistence type="inferred from homology"/>
<gene>
    <name evidence="7" type="ORF">SISSUDRAFT_977131</name>
</gene>
<keyword evidence="8" id="KW-1185">Reference proteome</keyword>
<dbReference type="Pfam" id="PF01213">
    <property type="entry name" value="CAP_N-CM"/>
    <property type="match status" value="1"/>
</dbReference>
<feature type="compositionally biased region" description="Low complexity" evidence="5">
    <location>
        <begin position="266"/>
        <end position="276"/>
    </location>
</feature>
<sequence>MSSGLHSLATIIKRLEAATSRLEDLAQHGSGQVQQPTTTTEAPPVPPSDASKGPVAVEDPRSVKLYDENVVNGKLVPWVQLSHTLGGPVDEQAKLVAKQFSTLRAILLMAAACKKPTQEAFGELLGPLQQDIQAITKIKEDRRFGKEWFNHLTTVSEGASCVGWITLDSKPAPFVGEIKESARFYANRVIKEFKDTNAKHVEWANSYLAIIEELKKYVLECHTTGLTWNPKGVDVSKYTASGTTAAVPSAPAPPPPPPPPPPSAAPTPAAAAPAGPAAVLAELNRGADVTKGLRKVDRSEMTHKNPELRASSVVPASASSSGGQVAPKRPSKPSKPSSLAGKKPGKFVLEGNKWLVEYQENESSLVIGETEINQVVNLFGCKNTVVQIKGKVNAVSLVNCTKTSVLVDNVISSISVTSSPSFALQVTGVAPTIQLDSTDSGQIYLSKACLGVEITTAKCSSINVSIPDENEEEGVFVERAVPEMMRTVVKDGKLITTIVEHSA</sequence>
<dbReference type="InterPro" id="IPR016098">
    <property type="entry name" value="CAP/MinC_C"/>
</dbReference>
<dbReference type="SUPFAM" id="SSF69340">
    <property type="entry name" value="C-terminal domain of adenylylcyclase associated protein"/>
    <property type="match status" value="1"/>
</dbReference>
<dbReference type="Gene3D" id="1.25.40.330">
    <property type="entry name" value="Adenylate cyclase-associated CAP, N-terminal domain"/>
    <property type="match status" value="1"/>
</dbReference>
<feature type="region of interest" description="Disordered" evidence="5">
    <location>
        <begin position="290"/>
        <end position="344"/>
    </location>
</feature>
<dbReference type="OrthoDB" id="77251at2759"/>